<evidence type="ECO:0000313" key="2">
    <source>
        <dbReference type="Proteomes" id="UP000054324"/>
    </source>
</evidence>
<accession>A0A075A129</accession>
<dbReference type="GeneID" id="20316083"/>
<keyword evidence="2" id="KW-1185">Reference proteome</keyword>
<organism evidence="1 2">
    <name type="scientific">Opisthorchis viverrini</name>
    <name type="common">Southeast Asian liver fluke</name>
    <dbReference type="NCBI Taxonomy" id="6198"/>
    <lineage>
        <taxon>Eukaryota</taxon>
        <taxon>Metazoa</taxon>
        <taxon>Spiralia</taxon>
        <taxon>Lophotrochozoa</taxon>
        <taxon>Platyhelminthes</taxon>
        <taxon>Trematoda</taxon>
        <taxon>Digenea</taxon>
        <taxon>Opisthorchiida</taxon>
        <taxon>Opisthorchiata</taxon>
        <taxon>Opisthorchiidae</taxon>
        <taxon>Opisthorchis</taxon>
    </lineage>
</organism>
<dbReference type="AlphaFoldDB" id="A0A075A129"/>
<protein>
    <submittedName>
        <fullName evidence="1">Uncharacterized protein</fullName>
    </submittedName>
</protein>
<dbReference type="KEGG" id="ovi:T265_01895"/>
<proteinExistence type="predicted"/>
<name>A0A075A129_OPIVI</name>
<reference evidence="1 2" key="1">
    <citation type="submission" date="2013-11" db="EMBL/GenBank/DDBJ databases">
        <title>Opisthorchis viverrini - life in the bile duct.</title>
        <authorList>
            <person name="Young N.D."/>
            <person name="Nagarajan N."/>
            <person name="Lin S.J."/>
            <person name="Korhonen P.K."/>
            <person name="Jex A.R."/>
            <person name="Hall R.S."/>
            <person name="Safavi-Hemami H."/>
            <person name="Kaewkong W."/>
            <person name="Bertrand D."/>
            <person name="Gao S."/>
            <person name="Seet Q."/>
            <person name="Wongkham S."/>
            <person name="Teh B.T."/>
            <person name="Wongkham C."/>
            <person name="Intapan P.M."/>
            <person name="Maleewong W."/>
            <person name="Yang X."/>
            <person name="Hu M."/>
            <person name="Wang Z."/>
            <person name="Hofmann A."/>
            <person name="Sternberg P.W."/>
            <person name="Tan P."/>
            <person name="Wang J."/>
            <person name="Gasser R.B."/>
        </authorList>
    </citation>
    <scope>NUCLEOTIDE SEQUENCE [LARGE SCALE GENOMIC DNA]</scope>
</reference>
<dbReference type="EMBL" id="KL596639">
    <property type="protein sequence ID" value="KER31962.1"/>
    <property type="molecule type" value="Genomic_DNA"/>
</dbReference>
<gene>
    <name evidence="1" type="ORF">T265_01895</name>
</gene>
<dbReference type="CTD" id="20316083"/>
<sequence>MPPEGSTRARILPGCSSLDRGSRVAEVGFEPRTFRAMEKPAISDAVAEGDEFICCDGHSSTENHLASFPSRKFLSFAVMIRAVRRII</sequence>
<evidence type="ECO:0000313" key="1">
    <source>
        <dbReference type="EMBL" id="KER31962.1"/>
    </source>
</evidence>
<dbReference type="RefSeq" id="XP_009164285.1">
    <property type="nucleotide sequence ID" value="XM_009166021.1"/>
</dbReference>
<dbReference type="Proteomes" id="UP000054324">
    <property type="component" value="Unassembled WGS sequence"/>
</dbReference>